<accession>A0A3R7JL36</accession>
<keyword evidence="1" id="KW-0812">Transmembrane</keyword>
<keyword evidence="1" id="KW-1133">Transmembrane helix</keyword>
<dbReference type="AlphaFoldDB" id="A0A3R7JL36"/>
<keyword evidence="1" id="KW-0472">Membrane</keyword>
<evidence type="ECO:0000313" key="2">
    <source>
        <dbReference type="EMBL" id="RLN67348.1"/>
    </source>
</evidence>
<gene>
    <name evidence="2" type="ORF">BBJ29_003083</name>
</gene>
<dbReference type="EMBL" id="MBAD02000461">
    <property type="protein sequence ID" value="RLN67348.1"/>
    <property type="molecule type" value="Genomic_DNA"/>
</dbReference>
<feature type="transmembrane region" description="Helical" evidence="1">
    <location>
        <begin position="203"/>
        <end position="220"/>
    </location>
</feature>
<reference evidence="2 3" key="1">
    <citation type="submission" date="2018-07" db="EMBL/GenBank/DDBJ databases">
        <title>Genome sequencing of oomycete isolates from Chile give support for New Zealand origin for Phytophthora kernoviae and make available the first Nothophytophthora sp. genome.</title>
        <authorList>
            <person name="Studholme D.J."/>
            <person name="Sanfuentes E."/>
            <person name="Panda P."/>
            <person name="Hill R."/>
            <person name="Sambles C."/>
            <person name="Grant M."/>
            <person name="Williams N.M."/>
            <person name="Mcdougal R.L."/>
        </authorList>
    </citation>
    <scope>NUCLEOTIDE SEQUENCE [LARGE SCALE GENOMIC DNA]</scope>
    <source>
        <strain evidence="2">Chile7</strain>
    </source>
</reference>
<sequence>MNGAWFALLNAALFVAQVVVYIVYAKSIAIMTRDYETLITPANYAAIVWTVIYALVAVFVCVDVFAPRLSLFADSNKPAQLRLCFAATCVLDIFWMFMFVWGHAYAATVVIYGLWLALLVLYIYAVNDRNARSTERFDWGVYLCNELPLSMYFAWITTMAFTQLAMAMQHSNHDYLRLTTYLSLLSVVIVVALLTARYAQDMVCGLVVIWYLVAVSTKHMQFPSSIQYADIAVRACAGEGAAIITVMLAIGLCEVLMDDGNSTAISHGSFDSALLYLETESVIANETASA</sequence>
<feature type="transmembrane region" description="Helical" evidence="1">
    <location>
        <begin position="240"/>
        <end position="257"/>
    </location>
</feature>
<feature type="transmembrane region" description="Helical" evidence="1">
    <location>
        <begin position="104"/>
        <end position="126"/>
    </location>
</feature>
<evidence type="ECO:0000256" key="1">
    <source>
        <dbReference type="SAM" id="Phobius"/>
    </source>
</evidence>
<protein>
    <submittedName>
        <fullName evidence="2">Uncharacterized protein</fullName>
    </submittedName>
</protein>
<organism evidence="2 3">
    <name type="scientific">Phytophthora kernoviae</name>
    <dbReference type="NCBI Taxonomy" id="325452"/>
    <lineage>
        <taxon>Eukaryota</taxon>
        <taxon>Sar</taxon>
        <taxon>Stramenopiles</taxon>
        <taxon>Oomycota</taxon>
        <taxon>Peronosporomycetes</taxon>
        <taxon>Peronosporales</taxon>
        <taxon>Peronosporaceae</taxon>
        <taxon>Phytophthora</taxon>
    </lineage>
</organism>
<feature type="transmembrane region" description="Helical" evidence="1">
    <location>
        <begin position="44"/>
        <end position="67"/>
    </location>
</feature>
<evidence type="ECO:0000313" key="3">
    <source>
        <dbReference type="Proteomes" id="UP000284657"/>
    </source>
</evidence>
<dbReference type="Proteomes" id="UP000284657">
    <property type="component" value="Unassembled WGS sequence"/>
</dbReference>
<dbReference type="PANTHER" id="PTHR33802">
    <property type="entry name" value="SI:CH211-161H7.5-RELATED"/>
    <property type="match status" value="1"/>
</dbReference>
<name>A0A3R7JL36_9STRA</name>
<feature type="transmembrane region" description="Helical" evidence="1">
    <location>
        <begin position="178"/>
        <end position="196"/>
    </location>
</feature>
<feature type="transmembrane region" description="Helical" evidence="1">
    <location>
        <begin position="7"/>
        <end position="24"/>
    </location>
</feature>
<proteinExistence type="predicted"/>
<feature type="transmembrane region" description="Helical" evidence="1">
    <location>
        <begin position="147"/>
        <end position="166"/>
    </location>
</feature>
<dbReference type="PANTHER" id="PTHR33802:SF2">
    <property type="entry name" value="EF-HAND DOMAIN-CONTAINING PROTEIN"/>
    <property type="match status" value="1"/>
</dbReference>
<comment type="caution">
    <text evidence="2">The sequence shown here is derived from an EMBL/GenBank/DDBJ whole genome shotgun (WGS) entry which is preliminary data.</text>
</comment>